<keyword evidence="3" id="KW-1185">Reference proteome</keyword>
<dbReference type="Ensembl" id="ENSEBUT00000002657.1">
    <property type="protein sequence ID" value="ENSEBUP00000002305.1"/>
    <property type="gene ID" value="ENSEBUG00000001800.1"/>
</dbReference>
<dbReference type="Pfam" id="PF14978">
    <property type="entry name" value="MRP-63"/>
    <property type="match status" value="1"/>
</dbReference>
<dbReference type="GO" id="GO:0005761">
    <property type="term" value="C:mitochondrial ribosome"/>
    <property type="evidence" value="ECO:0007669"/>
    <property type="project" value="InterPro"/>
</dbReference>
<dbReference type="AlphaFoldDB" id="A0A8C4PWU6"/>
<reference evidence="2" key="1">
    <citation type="submission" date="2025-08" db="UniProtKB">
        <authorList>
            <consortium name="Ensembl"/>
        </authorList>
    </citation>
    <scope>IDENTIFICATION</scope>
</reference>
<evidence type="ECO:0000256" key="1">
    <source>
        <dbReference type="SAM" id="Phobius"/>
    </source>
</evidence>
<sequence>MKLRLIARLEIEAETQYWLSRPWLTSEQVHGCAPVRQVELFKCCRVYAYSVVALHCFFCFNCFMCITV</sequence>
<organism evidence="2 3">
    <name type="scientific">Eptatretus burgeri</name>
    <name type="common">Inshore hagfish</name>
    <dbReference type="NCBI Taxonomy" id="7764"/>
    <lineage>
        <taxon>Eukaryota</taxon>
        <taxon>Metazoa</taxon>
        <taxon>Chordata</taxon>
        <taxon>Craniata</taxon>
        <taxon>Vertebrata</taxon>
        <taxon>Cyclostomata</taxon>
        <taxon>Myxini</taxon>
        <taxon>Myxiniformes</taxon>
        <taxon>Myxinidae</taxon>
        <taxon>Eptatretinae</taxon>
        <taxon>Eptatretus</taxon>
    </lineage>
</organism>
<name>A0A8C4PWU6_EPTBU</name>
<keyword evidence="1" id="KW-1133">Transmembrane helix</keyword>
<protein>
    <submittedName>
        <fullName evidence="2">Uncharacterized protein</fullName>
    </submittedName>
</protein>
<keyword evidence="1" id="KW-0472">Membrane</keyword>
<reference evidence="2" key="2">
    <citation type="submission" date="2025-09" db="UniProtKB">
        <authorList>
            <consortium name="Ensembl"/>
        </authorList>
    </citation>
    <scope>IDENTIFICATION</scope>
</reference>
<feature type="transmembrane region" description="Helical" evidence="1">
    <location>
        <begin position="46"/>
        <end position="66"/>
    </location>
</feature>
<evidence type="ECO:0000313" key="3">
    <source>
        <dbReference type="Proteomes" id="UP000694388"/>
    </source>
</evidence>
<keyword evidence="1" id="KW-0812">Transmembrane</keyword>
<proteinExistence type="predicted"/>
<accession>A0A8C4PWU6</accession>
<dbReference type="InterPro" id="IPR016576">
    <property type="entry name" value="Ribosomal_mL63"/>
</dbReference>
<dbReference type="Proteomes" id="UP000694388">
    <property type="component" value="Unplaced"/>
</dbReference>
<evidence type="ECO:0000313" key="2">
    <source>
        <dbReference type="Ensembl" id="ENSEBUP00000002305.1"/>
    </source>
</evidence>